<dbReference type="EMBL" id="FQXM01000013">
    <property type="protein sequence ID" value="SHH79284.1"/>
    <property type="molecule type" value="Genomic_DNA"/>
</dbReference>
<dbReference type="SUPFAM" id="SSF49899">
    <property type="entry name" value="Concanavalin A-like lectins/glucanases"/>
    <property type="match status" value="1"/>
</dbReference>
<dbReference type="InterPro" id="IPR006710">
    <property type="entry name" value="Glyco_hydro_43"/>
</dbReference>
<dbReference type="STRING" id="1121316.SAMN02745207_02529"/>
<evidence type="ECO:0000256" key="2">
    <source>
        <dbReference type="ARBA" id="ARBA00022801"/>
    </source>
</evidence>
<accession>A0A1M5VWA8</accession>
<dbReference type="Pfam" id="PF17851">
    <property type="entry name" value="GH43_C2"/>
    <property type="match status" value="1"/>
</dbReference>
<reference evidence="8 9" key="1">
    <citation type="submission" date="2016-11" db="EMBL/GenBank/DDBJ databases">
        <authorList>
            <person name="Jaros S."/>
            <person name="Januszkiewicz K."/>
            <person name="Wedrychowicz H."/>
        </authorList>
    </citation>
    <scope>NUCLEOTIDE SEQUENCE [LARGE SCALE GENOMIC DNA]</scope>
    <source>
        <strain evidence="8 9">DSM 8605</strain>
    </source>
</reference>
<feature type="active site" description="Proton acceptor" evidence="4">
    <location>
        <position position="15"/>
    </location>
</feature>
<evidence type="ECO:0000313" key="9">
    <source>
        <dbReference type="Proteomes" id="UP000184447"/>
    </source>
</evidence>
<feature type="active site" description="Proton donor" evidence="4">
    <location>
        <position position="183"/>
    </location>
</feature>
<dbReference type="Proteomes" id="UP000184447">
    <property type="component" value="Unassembled WGS sequence"/>
</dbReference>
<dbReference type="Pfam" id="PF04616">
    <property type="entry name" value="Glyco_hydro_43"/>
    <property type="match status" value="1"/>
</dbReference>
<dbReference type="PANTHER" id="PTHR42812:SF12">
    <property type="entry name" value="BETA-XYLOSIDASE-RELATED"/>
    <property type="match status" value="1"/>
</dbReference>
<gene>
    <name evidence="8" type="ORF">SAMN02745207_02529</name>
</gene>
<dbReference type="Gene3D" id="2.115.10.20">
    <property type="entry name" value="Glycosyl hydrolase domain, family 43"/>
    <property type="match status" value="1"/>
</dbReference>
<dbReference type="OrthoDB" id="9801455at2"/>
<feature type="domain" description="Beta-xylosidase C-terminal Concanavalin A-like" evidence="7">
    <location>
        <begin position="322"/>
        <end position="521"/>
    </location>
</feature>
<evidence type="ECO:0000256" key="6">
    <source>
        <dbReference type="RuleBase" id="RU361187"/>
    </source>
</evidence>
<dbReference type="InterPro" id="IPR041542">
    <property type="entry name" value="GH43_C2"/>
</dbReference>
<keyword evidence="2 6" id="KW-0378">Hydrolase</keyword>
<dbReference type="Gene3D" id="2.60.120.200">
    <property type="match status" value="1"/>
</dbReference>
<proteinExistence type="inferred from homology"/>
<evidence type="ECO:0000259" key="7">
    <source>
        <dbReference type="Pfam" id="PF17851"/>
    </source>
</evidence>
<protein>
    <submittedName>
        <fullName evidence="8">Alpha-N-arabinofuranosidase</fullName>
    </submittedName>
</protein>
<keyword evidence="9" id="KW-1185">Reference proteome</keyword>
<evidence type="ECO:0000256" key="5">
    <source>
        <dbReference type="PIRSR" id="PIRSR606710-2"/>
    </source>
</evidence>
<dbReference type="InterPro" id="IPR023296">
    <property type="entry name" value="Glyco_hydro_beta-prop_sf"/>
</dbReference>
<dbReference type="RefSeq" id="WP_073338785.1">
    <property type="nucleotide sequence ID" value="NZ_FQXM01000013.1"/>
</dbReference>
<dbReference type="AlphaFoldDB" id="A0A1M5VWA8"/>
<dbReference type="GO" id="GO:0004553">
    <property type="term" value="F:hydrolase activity, hydrolyzing O-glycosyl compounds"/>
    <property type="evidence" value="ECO:0007669"/>
    <property type="project" value="InterPro"/>
</dbReference>
<dbReference type="InterPro" id="IPR013320">
    <property type="entry name" value="ConA-like_dom_sf"/>
</dbReference>
<dbReference type="InterPro" id="IPR051795">
    <property type="entry name" value="Glycosyl_Hydrlase_43"/>
</dbReference>
<evidence type="ECO:0000256" key="1">
    <source>
        <dbReference type="ARBA" id="ARBA00009865"/>
    </source>
</evidence>
<comment type="similarity">
    <text evidence="1 6">Belongs to the glycosyl hydrolase 43 family.</text>
</comment>
<feature type="site" description="Important for catalytic activity, responsible for pKa modulation of the active site Glu and correct orientation of both the proton donor and substrate" evidence="5">
    <location>
        <position position="121"/>
    </location>
</feature>
<evidence type="ECO:0000256" key="3">
    <source>
        <dbReference type="ARBA" id="ARBA00023295"/>
    </source>
</evidence>
<dbReference type="PANTHER" id="PTHR42812">
    <property type="entry name" value="BETA-XYLOSIDASE"/>
    <property type="match status" value="1"/>
</dbReference>
<dbReference type="CDD" id="cd18617">
    <property type="entry name" value="GH43_XynB-like"/>
    <property type="match status" value="1"/>
</dbReference>
<name>A0A1M5VWA8_9CLOT</name>
<keyword evidence="3 6" id="KW-0326">Glycosidase</keyword>
<evidence type="ECO:0000313" key="8">
    <source>
        <dbReference type="EMBL" id="SHH79284.1"/>
    </source>
</evidence>
<organism evidence="8 9">
    <name type="scientific">Clostridium grantii DSM 8605</name>
    <dbReference type="NCBI Taxonomy" id="1121316"/>
    <lineage>
        <taxon>Bacteria</taxon>
        <taxon>Bacillati</taxon>
        <taxon>Bacillota</taxon>
        <taxon>Clostridia</taxon>
        <taxon>Eubacteriales</taxon>
        <taxon>Clostridiaceae</taxon>
        <taxon>Clostridium</taxon>
    </lineage>
</organism>
<sequence>MTKFKNPIIPGFYPDPSICRVGEDYYLVTSSFAYFPGVPIFHSKDLVNWEQIGHVLDRESQLDLDGLEQSQGIFAPTIRYNDGIFYMITTNVDKKGNFIVTATNPAGPWSDPYYLDSPGIDPSLFFDDDGKVYYTGNRYAPEGQAYDGNCEIWMQELDLKEMKLIGEDIGIWRGALKDAVWPEGPHIYKVDGMYYLLISEAGTAHHHALTIAKSKNIKGPYIGNPGNPILTHRHLGKNFPITNVGHGDLVETENGEWWCVCLASRPYGGYFRNMGRETFLVPVEWEDGWPVLSPGTGKVEWTYDMLNLKDKEAEIKPYLDLDNFQGRILDFKWNFLRTPREKFWSLEEEKGLLALKLRPESINDLANPSLIIRRQQHINFSASTLLEFTPEKEGETAGLVLLQSNLFNFQLVYKIENSKKVLQLIKCTDGENQVLAEKEIEASKLCLKVKARGQVLTFYYKESGVELSDSEDMKILVDHIDGRILSTDIAGGFVGTTLGMYASSNKEESNNVVYFHWFKYKEDII</sequence>
<dbReference type="GO" id="GO:0005975">
    <property type="term" value="P:carbohydrate metabolic process"/>
    <property type="evidence" value="ECO:0007669"/>
    <property type="project" value="InterPro"/>
</dbReference>
<evidence type="ECO:0000256" key="4">
    <source>
        <dbReference type="PIRSR" id="PIRSR606710-1"/>
    </source>
</evidence>
<dbReference type="SUPFAM" id="SSF75005">
    <property type="entry name" value="Arabinanase/levansucrase/invertase"/>
    <property type="match status" value="1"/>
</dbReference>